<evidence type="ECO:0000256" key="8">
    <source>
        <dbReference type="SAM" id="MobiDB-lite"/>
    </source>
</evidence>
<feature type="compositionally biased region" description="Acidic residues" evidence="8">
    <location>
        <begin position="515"/>
        <end position="530"/>
    </location>
</feature>
<keyword evidence="6" id="KW-0238">DNA-binding</keyword>
<dbReference type="EMBL" id="JADIXZ010000005">
    <property type="protein sequence ID" value="MBK6301760.1"/>
    <property type="molecule type" value="Genomic_DNA"/>
</dbReference>
<dbReference type="Proteomes" id="UP000718281">
    <property type="component" value="Unassembled WGS sequence"/>
</dbReference>
<comment type="caution">
    <text evidence="11">The sequence shown here is derived from an EMBL/GenBank/DDBJ whole genome shotgun (WGS) entry which is preliminary data.</text>
</comment>
<keyword evidence="5" id="KW-0067">ATP-binding</keyword>
<dbReference type="PANTHER" id="PTHR47964:SF1">
    <property type="entry name" value="ATP-DEPENDENT DNA HELICASE HOMOLOG RECG, CHLOROPLASTIC"/>
    <property type="match status" value="1"/>
</dbReference>
<dbReference type="InterPro" id="IPR014001">
    <property type="entry name" value="Helicase_ATP-bd"/>
</dbReference>
<keyword evidence="1" id="KW-0547">Nucleotide-binding</keyword>
<evidence type="ECO:0000313" key="11">
    <source>
        <dbReference type="EMBL" id="MBK6301760.1"/>
    </source>
</evidence>
<dbReference type="InterPro" id="IPR027417">
    <property type="entry name" value="P-loop_NTPase"/>
</dbReference>
<dbReference type="InterPro" id="IPR001650">
    <property type="entry name" value="Helicase_C-like"/>
</dbReference>
<dbReference type="GO" id="GO:0005524">
    <property type="term" value="F:ATP binding"/>
    <property type="evidence" value="ECO:0007669"/>
    <property type="project" value="UniProtKB-KW"/>
</dbReference>
<dbReference type="Gene3D" id="2.40.50.140">
    <property type="entry name" value="Nucleic acid-binding proteins"/>
    <property type="match status" value="1"/>
</dbReference>
<name>A0A935CEY8_9MICO</name>
<dbReference type="GO" id="GO:0006281">
    <property type="term" value="P:DNA repair"/>
    <property type="evidence" value="ECO:0007669"/>
    <property type="project" value="UniProtKB-KW"/>
</dbReference>
<dbReference type="AlphaFoldDB" id="A0A935CEY8"/>
<dbReference type="Pfam" id="PF00271">
    <property type="entry name" value="Helicase_C"/>
    <property type="match status" value="1"/>
</dbReference>
<evidence type="ECO:0000259" key="9">
    <source>
        <dbReference type="PROSITE" id="PS51192"/>
    </source>
</evidence>
<dbReference type="InterPro" id="IPR047112">
    <property type="entry name" value="RecG/Mfd"/>
</dbReference>
<proteinExistence type="predicted"/>
<dbReference type="Pfam" id="PF17191">
    <property type="entry name" value="RecG_wedge"/>
    <property type="match status" value="1"/>
</dbReference>
<evidence type="ECO:0000256" key="4">
    <source>
        <dbReference type="ARBA" id="ARBA00022806"/>
    </source>
</evidence>
<dbReference type="PROSITE" id="PS51192">
    <property type="entry name" value="HELICASE_ATP_BIND_1"/>
    <property type="match status" value="1"/>
</dbReference>
<protein>
    <submittedName>
        <fullName evidence="11">ATP-dependent DNA helicase RecG</fullName>
    </submittedName>
</protein>
<feature type="region of interest" description="Disordered" evidence="8">
    <location>
        <begin position="506"/>
        <end position="540"/>
    </location>
</feature>
<evidence type="ECO:0000256" key="3">
    <source>
        <dbReference type="ARBA" id="ARBA00022801"/>
    </source>
</evidence>
<keyword evidence="2" id="KW-0227">DNA damage</keyword>
<evidence type="ECO:0000256" key="1">
    <source>
        <dbReference type="ARBA" id="ARBA00022741"/>
    </source>
</evidence>
<evidence type="ECO:0000259" key="10">
    <source>
        <dbReference type="PROSITE" id="PS51194"/>
    </source>
</evidence>
<organism evidence="11 12">
    <name type="scientific">Candidatus Phosphoribacter hodrii</name>
    <dbReference type="NCBI Taxonomy" id="2953743"/>
    <lineage>
        <taxon>Bacteria</taxon>
        <taxon>Bacillati</taxon>
        <taxon>Actinomycetota</taxon>
        <taxon>Actinomycetes</taxon>
        <taxon>Micrococcales</taxon>
        <taxon>Dermatophilaceae</taxon>
        <taxon>Candidatus Phosphoribacter</taxon>
    </lineage>
</organism>
<evidence type="ECO:0000256" key="6">
    <source>
        <dbReference type="ARBA" id="ARBA00023125"/>
    </source>
</evidence>
<dbReference type="CDD" id="cd04488">
    <property type="entry name" value="RecG_wedge_OBF"/>
    <property type="match status" value="1"/>
</dbReference>
<dbReference type="InterPro" id="IPR011545">
    <property type="entry name" value="DEAD/DEAH_box_helicase_dom"/>
</dbReference>
<dbReference type="Gene3D" id="3.40.50.300">
    <property type="entry name" value="P-loop containing nucleotide triphosphate hydrolases"/>
    <property type="match status" value="2"/>
</dbReference>
<dbReference type="InterPro" id="IPR033454">
    <property type="entry name" value="RecG_wedge"/>
</dbReference>
<dbReference type="PANTHER" id="PTHR47964">
    <property type="entry name" value="ATP-DEPENDENT DNA HELICASE HOMOLOG RECG, CHLOROPLASTIC"/>
    <property type="match status" value="1"/>
</dbReference>
<reference evidence="11 12" key="1">
    <citation type="submission" date="2020-10" db="EMBL/GenBank/DDBJ databases">
        <title>Connecting structure to function with the recovery of over 1000 high-quality activated sludge metagenome-assembled genomes encoding full-length rRNA genes using long-read sequencing.</title>
        <authorList>
            <person name="Singleton C.M."/>
            <person name="Petriglieri F."/>
            <person name="Kristensen J.M."/>
            <person name="Kirkegaard R.H."/>
            <person name="Michaelsen T.Y."/>
            <person name="Andersen M.H."/>
            <person name="Karst S.M."/>
            <person name="Dueholm M.S."/>
            <person name="Nielsen P.H."/>
            <person name="Albertsen M."/>
        </authorList>
    </citation>
    <scope>NUCLEOTIDE SEQUENCE [LARGE SCALE GENOMIC DNA]</scope>
    <source>
        <strain evidence="11">AalE_18-Q3-R2-46_BAT3C.188</strain>
    </source>
</reference>
<dbReference type="SUPFAM" id="SSF52540">
    <property type="entry name" value="P-loop containing nucleoside triphosphate hydrolases"/>
    <property type="match status" value="2"/>
</dbReference>
<dbReference type="GO" id="GO:0003678">
    <property type="term" value="F:DNA helicase activity"/>
    <property type="evidence" value="ECO:0007669"/>
    <property type="project" value="TreeGrafter"/>
</dbReference>
<dbReference type="SUPFAM" id="SSF50249">
    <property type="entry name" value="Nucleic acid-binding proteins"/>
    <property type="match status" value="1"/>
</dbReference>
<sequence length="746" mass="80658">MLAAYTEDTPLRRVVKPAQAEALAKNKGLHTVGDLLEFVPRGYLPPNQLTDLGELRDGEEVMVVAEVAQVSVVPMRQRRGFRCTAIVTDGRAELDLTFFSRHKYDFGLRPGIWGVFAGTVTRYGTRRQLTHPEMELLDESMSAERADYLRTHQVPVYSATGKVTSFVLRQTTSLVLDCVEEVREPLPRAVRERRGLLARGDALELIHRPRLQDDVRPGMRRLRYDEAFVLQTILGQRRRAAQALHTSARMPRADGLLAAFDARLPFELTAGQREVGDTIAAELAADRPMHRLLQGEVGSGKTVVALRAMLAVVDAGGQAALLAPTEVLAAQHHRSISALLGDLAMGGMLGGSDLGTKVALLTGSQSTPTRRSALNDAVTGDAGIVVGTHALIQKHVTFFDLALVVVDEQHRFGVEQRDALREKGKTPPHLLVMTATPIPRTVAMTVFGDMETATLTELPAGRQPITTHVVDEAKPGWVERTWARVAEEVGRGHQAYVVCPKIGDPTDGTTLTADTSDEDDGWDGAGDEAGEGGIPTGPQPRPLAGVYAVHDRLRSEPALAGLRTAVLHGRLDADAKDRVMTAFARGEIDVLIATTVIEVGVDVPNATVMVVMDAQQFGISQLHQLRGRIGRGSAPGLCLLMTTAPTPTAAARLDAVAATTDGFELSRLDLASRREGDVLGSRQSGRGSSVRFLRMGNRDDEELIAAAREDAFAVLADDPDLAEHPILRARVAARLDDEQAAYLERG</sequence>
<keyword evidence="4 11" id="KW-0347">Helicase</keyword>
<dbReference type="Pfam" id="PF00270">
    <property type="entry name" value="DEAD"/>
    <property type="match status" value="1"/>
</dbReference>
<dbReference type="GO" id="GO:0016787">
    <property type="term" value="F:hydrolase activity"/>
    <property type="evidence" value="ECO:0007669"/>
    <property type="project" value="UniProtKB-KW"/>
</dbReference>
<feature type="domain" description="Helicase ATP-binding" evidence="9">
    <location>
        <begin position="282"/>
        <end position="455"/>
    </location>
</feature>
<dbReference type="GO" id="GO:0003677">
    <property type="term" value="F:DNA binding"/>
    <property type="evidence" value="ECO:0007669"/>
    <property type="project" value="UniProtKB-KW"/>
</dbReference>
<dbReference type="SMART" id="SM00487">
    <property type="entry name" value="DEXDc"/>
    <property type="match status" value="1"/>
</dbReference>
<gene>
    <name evidence="11" type="ORF">IPF40_12190</name>
</gene>
<keyword evidence="3" id="KW-0378">Hydrolase</keyword>
<evidence type="ECO:0000256" key="5">
    <source>
        <dbReference type="ARBA" id="ARBA00022840"/>
    </source>
</evidence>
<evidence type="ECO:0000256" key="7">
    <source>
        <dbReference type="ARBA" id="ARBA00023204"/>
    </source>
</evidence>
<dbReference type="CDD" id="cd17992">
    <property type="entry name" value="DEXHc_RecG"/>
    <property type="match status" value="1"/>
</dbReference>
<evidence type="ECO:0000313" key="12">
    <source>
        <dbReference type="Proteomes" id="UP000718281"/>
    </source>
</evidence>
<evidence type="ECO:0000256" key="2">
    <source>
        <dbReference type="ARBA" id="ARBA00022763"/>
    </source>
</evidence>
<dbReference type="PROSITE" id="PS51194">
    <property type="entry name" value="HELICASE_CTER"/>
    <property type="match status" value="1"/>
</dbReference>
<dbReference type="InterPro" id="IPR012340">
    <property type="entry name" value="NA-bd_OB-fold"/>
</dbReference>
<feature type="domain" description="Helicase C-terminal" evidence="10">
    <location>
        <begin position="517"/>
        <end position="676"/>
    </location>
</feature>
<accession>A0A935CEY8</accession>
<keyword evidence="7" id="KW-0234">DNA repair</keyword>
<dbReference type="SMART" id="SM00490">
    <property type="entry name" value="HELICc"/>
    <property type="match status" value="1"/>
</dbReference>